<gene>
    <name evidence="1" type="ORF">ANN_11166</name>
</gene>
<evidence type="ECO:0000313" key="2">
    <source>
        <dbReference type="Proteomes" id="UP001148838"/>
    </source>
</evidence>
<keyword evidence="2" id="KW-1185">Reference proteome</keyword>
<protein>
    <submittedName>
        <fullName evidence="1">Uncharacterized protein</fullName>
    </submittedName>
</protein>
<comment type="caution">
    <text evidence="1">The sequence shown here is derived from an EMBL/GenBank/DDBJ whole genome shotgun (WGS) entry which is preliminary data.</text>
</comment>
<sequence>MVRLQNFVASIVGSHLIVTLAQRGGFWGLPPPQKENKRNAVEALQHYGNDLLPVIHNPFIIMTTLPVTTRTSESYEATYEVFHGFLSYFQANAGIVPLESPAMDGDPSLNPFICVSVRLINITIRYDFDVELTACRRLRWAGHVAHMGESRNKYRVLVGRQEEIKPLERLTRRWEDNIKMDLREMGYDDRDWINLTQTRDRCRVYVRAAMNLRVP</sequence>
<accession>A0ABQ8T488</accession>
<name>A0ABQ8T488_PERAM</name>
<dbReference type="EMBL" id="JAJSOF020000015">
    <property type="protein sequence ID" value="KAJ4441312.1"/>
    <property type="molecule type" value="Genomic_DNA"/>
</dbReference>
<proteinExistence type="predicted"/>
<evidence type="ECO:0000313" key="1">
    <source>
        <dbReference type="EMBL" id="KAJ4441312.1"/>
    </source>
</evidence>
<organism evidence="1 2">
    <name type="scientific">Periplaneta americana</name>
    <name type="common">American cockroach</name>
    <name type="synonym">Blatta americana</name>
    <dbReference type="NCBI Taxonomy" id="6978"/>
    <lineage>
        <taxon>Eukaryota</taxon>
        <taxon>Metazoa</taxon>
        <taxon>Ecdysozoa</taxon>
        <taxon>Arthropoda</taxon>
        <taxon>Hexapoda</taxon>
        <taxon>Insecta</taxon>
        <taxon>Pterygota</taxon>
        <taxon>Neoptera</taxon>
        <taxon>Polyneoptera</taxon>
        <taxon>Dictyoptera</taxon>
        <taxon>Blattodea</taxon>
        <taxon>Blattoidea</taxon>
        <taxon>Blattidae</taxon>
        <taxon>Blattinae</taxon>
        <taxon>Periplaneta</taxon>
    </lineage>
</organism>
<reference evidence="1 2" key="1">
    <citation type="journal article" date="2022" name="Allergy">
        <title>Genome assembly and annotation of Periplaneta americana reveal a comprehensive cockroach allergen profile.</title>
        <authorList>
            <person name="Wang L."/>
            <person name="Xiong Q."/>
            <person name="Saelim N."/>
            <person name="Wang L."/>
            <person name="Nong W."/>
            <person name="Wan A.T."/>
            <person name="Shi M."/>
            <person name="Liu X."/>
            <person name="Cao Q."/>
            <person name="Hui J.H.L."/>
            <person name="Sookrung N."/>
            <person name="Leung T.F."/>
            <person name="Tungtrongchitr A."/>
            <person name="Tsui S.K.W."/>
        </authorList>
    </citation>
    <scope>NUCLEOTIDE SEQUENCE [LARGE SCALE GENOMIC DNA]</scope>
    <source>
        <strain evidence="1">PWHHKU_190912</strain>
    </source>
</reference>
<dbReference type="Proteomes" id="UP001148838">
    <property type="component" value="Unassembled WGS sequence"/>
</dbReference>